<keyword evidence="1" id="KW-0862">Zinc</keyword>
<dbReference type="InterPro" id="IPR037364">
    <property type="entry name" value="Sec23"/>
</dbReference>
<keyword evidence="1" id="KW-0968">Cytoplasmic vesicle</keyword>
<dbReference type="Gene3D" id="2.60.40.1670">
    <property type="entry name" value="beta-sandwich domain of Sec23/24"/>
    <property type="match status" value="1"/>
</dbReference>
<dbReference type="GO" id="GO:0090110">
    <property type="term" value="P:COPII-coated vesicle cargo loading"/>
    <property type="evidence" value="ECO:0007669"/>
    <property type="project" value="TreeGrafter"/>
</dbReference>
<dbReference type="SUPFAM" id="SSF81811">
    <property type="entry name" value="Helical domain of Sec23/24"/>
    <property type="match status" value="1"/>
</dbReference>
<dbReference type="GO" id="GO:0005829">
    <property type="term" value="C:cytosol"/>
    <property type="evidence" value="ECO:0007669"/>
    <property type="project" value="UniProtKB-SubCell"/>
</dbReference>
<evidence type="ECO:0000313" key="4">
    <source>
        <dbReference type="Ensembl" id="ENSNMLP00000010530.1"/>
    </source>
</evidence>
<evidence type="ECO:0000256" key="1">
    <source>
        <dbReference type="RuleBase" id="RU365030"/>
    </source>
</evidence>
<dbReference type="GO" id="GO:0070971">
    <property type="term" value="C:endoplasmic reticulum exit site"/>
    <property type="evidence" value="ECO:0007669"/>
    <property type="project" value="TreeGrafter"/>
</dbReference>
<evidence type="ECO:0000259" key="3">
    <source>
        <dbReference type="Pfam" id="PF08033"/>
    </source>
</evidence>
<dbReference type="GO" id="GO:0006886">
    <property type="term" value="P:intracellular protein transport"/>
    <property type="evidence" value="ECO:0007669"/>
    <property type="project" value="InterPro"/>
</dbReference>
<keyword evidence="1" id="KW-0813">Transport</keyword>
<keyword evidence="1" id="KW-0472">Membrane</keyword>
<comment type="function">
    <text evidence="1">Component of the coat protein complex II (COPII) which promotes the formation of transport vesicles from the endoplasmic reticulum (ER). The coat has two main functions, the physical deformation of the endoplasmic reticulum membrane into vesicles and the selection of cargo molecules.</text>
</comment>
<keyword evidence="5" id="KW-1185">Reference proteome</keyword>
<dbReference type="GO" id="GO:0005096">
    <property type="term" value="F:GTPase activator activity"/>
    <property type="evidence" value="ECO:0007669"/>
    <property type="project" value="TreeGrafter"/>
</dbReference>
<keyword evidence="1" id="KW-0931">ER-Golgi transport</keyword>
<reference evidence="4" key="2">
    <citation type="submission" date="2025-09" db="UniProtKB">
        <authorList>
            <consortium name="Ensembl"/>
        </authorList>
    </citation>
    <scope>IDENTIFICATION</scope>
</reference>
<keyword evidence="1" id="KW-0963">Cytoplasm</keyword>
<dbReference type="InterPro" id="IPR006896">
    <property type="entry name" value="Sec23/24_trunk_dom"/>
</dbReference>
<feature type="domain" description="Sec23/Sec24 trunk" evidence="2">
    <location>
        <begin position="104"/>
        <end position="210"/>
    </location>
</feature>
<dbReference type="AlphaFoldDB" id="A0A8C6SUG6"/>
<reference evidence="4" key="1">
    <citation type="submission" date="2025-08" db="UniProtKB">
        <authorList>
            <consortium name="Ensembl"/>
        </authorList>
    </citation>
    <scope>IDENTIFICATION</scope>
</reference>
<keyword evidence="1" id="KW-0479">Metal-binding</keyword>
<dbReference type="Ensembl" id="ENSNMLT00000011911.1">
    <property type="protein sequence ID" value="ENSNMLP00000010530.1"/>
    <property type="gene ID" value="ENSNMLG00000006975.1"/>
</dbReference>
<comment type="subcellular location">
    <subcellularLocation>
        <location evidence="1">Cytoplasmic vesicle</location>
        <location evidence="1">COPII-coated vesicle membrane</location>
        <topology evidence="1">Peripheral membrane protein</topology>
        <orientation evidence="1">Cytoplasmic side</orientation>
    </subcellularLocation>
    <subcellularLocation>
        <location evidence="1">Endoplasmic reticulum membrane</location>
        <topology evidence="1">Peripheral membrane protein</topology>
        <orientation evidence="1">Cytoplasmic side</orientation>
    </subcellularLocation>
    <subcellularLocation>
        <location evidence="1">Cytoplasm</location>
        <location evidence="1">Cytosol</location>
    </subcellularLocation>
</comment>
<dbReference type="InterPro" id="IPR036465">
    <property type="entry name" value="vWFA_dom_sf"/>
</dbReference>
<dbReference type="GO" id="GO:0046872">
    <property type="term" value="F:metal ion binding"/>
    <property type="evidence" value="ECO:0007669"/>
    <property type="project" value="UniProtKB-KW"/>
</dbReference>
<sequence>MATFAEYIAQNEEERPDSRPCQYERCSAAGPLQGGAQPCFPPSPRFHELGCEGISKSYVFSGRQGPECQAATGDHILTWLQVLQPVQKVDMNLTDLWGSCKRDPSLGVAMSIACTFPNTGARIMTFIGGPATQGPGMVVGDELKTDGAKFLKKATKHYESLASRAAANGHIIDIYACALDQTGLLEMKGYMVMADSFNTSLFKQTFQRVFTKDVQGCFKMAFGATLEVKTSREVKVSGAIGPCVSLNAKGPCVSENEIGTGGTSQWKVCGLDPTTTLALYFEVVNQHNAPIPQGGRGAVQFVTQYQHSTGQRRIRVTTTARKYRHRRLLIRRRLRSFMGGLAVYRPLSGGGPALLRWLDRPFMFHLRRSPFLQVVNNSPDESSFYRHHFHRQDLTQALIMVQPVLYAYSFSGPPSVCFRRWLQWEKAGTRRLPESRRLSTAAGRMDGRQELLQTRFAHARYIDTEQQEAASQVNPNPGTIT</sequence>
<accession>A0A8C6SUG6</accession>
<keyword evidence="1" id="KW-0256">Endoplasmic reticulum</keyword>
<name>A0A8C6SUG6_9GOBI</name>
<dbReference type="Pfam" id="PF08033">
    <property type="entry name" value="Sec23_BS"/>
    <property type="match status" value="1"/>
</dbReference>
<evidence type="ECO:0000313" key="5">
    <source>
        <dbReference type="Proteomes" id="UP000694523"/>
    </source>
</evidence>
<dbReference type="SUPFAM" id="SSF81995">
    <property type="entry name" value="beta-sandwich domain of Sec23/24"/>
    <property type="match status" value="1"/>
</dbReference>
<dbReference type="Proteomes" id="UP000694523">
    <property type="component" value="Unplaced"/>
</dbReference>
<dbReference type="GO" id="GO:0030127">
    <property type="term" value="C:COPII vesicle coat"/>
    <property type="evidence" value="ECO:0007669"/>
    <property type="project" value="InterPro"/>
</dbReference>
<organism evidence="4 5">
    <name type="scientific">Neogobius melanostomus</name>
    <name type="common">round goby</name>
    <dbReference type="NCBI Taxonomy" id="47308"/>
    <lineage>
        <taxon>Eukaryota</taxon>
        <taxon>Metazoa</taxon>
        <taxon>Chordata</taxon>
        <taxon>Craniata</taxon>
        <taxon>Vertebrata</taxon>
        <taxon>Euteleostomi</taxon>
        <taxon>Actinopterygii</taxon>
        <taxon>Neopterygii</taxon>
        <taxon>Teleostei</taxon>
        <taxon>Neoteleostei</taxon>
        <taxon>Acanthomorphata</taxon>
        <taxon>Gobiaria</taxon>
        <taxon>Gobiiformes</taxon>
        <taxon>Gobioidei</taxon>
        <taxon>Gobiidae</taxon>
        <taxon>Benthophilinae</taxon>
        <taxon>Neogobiini</taxon>
        <taxon>Neogobius</taxon>
    </lineage>
</organism>
<dbReference type="SUPFAM" id="SSF53300">
    <property type="entry name" value="vWA-like"/>
    <property type="match status" value="1"/>
</dbReference>
<keyword evidence="1" id="KW-0653">Protein transport</keyword>
<comment type="similarity">
    <text evidence="1">Belongs to the SEC23/SEC24 family. SEC23 subfamily.</text>
</comment>
<dbReference type="InterPro" id="IPR036175">
    <property type="entry name" value="Sec23/24_helical_dom_sf"/>
</dbReference>
<evidence type="ECO:0000259" key="2">
    <source>
        <dbReference type="Pfam" id="PF04811"/>
    </source>
</evidence>
<dbReference type="GO" id="GO:0005789">
    <property type="term" value="C:endoplasmic reticulum membrane"/>
    <property type="evidence" value="ECO:0007669"/>
    <property type="project" value="UniProtKB-SubCell"/>
</dbReference>
<proteinExistence type="inferred from homology"/>
<dbReference type="PANTHER" id="PTHR11141">
    <property type="entry name" value="PROTEIN TRANSPORT PROTEIN SEC23"/>
    <property type="match status" value="1"/>
</dbReference>
<feature type="domain" description="Sec23/Sec24 beta-sandwich" evidence="3">
    <location>
        <begin position="221"/>
        <end position="322"/>
    </location>
</feature>
<protein>
    <recommendedName>
        <fullName evidence="1">Protein transport protein SEC23</fullName>
    </recommendedName>
</protein>
<dbReference type="PANTHER" id="PTHR11141:SF7">
    <property type="entry name" value="PROTEIN TRANSPORT PROTEIN SEC23A"/>
    <property type="match status" value="1"/>
</dbReference>
<dbReference type="Pfam" id="PF04811">
    <property type="entry name" value="Sec23_trunk"/>
    <property type="match status" value="1"/>
</dbReference>
<dbReference type="Gene3D" id="1.20.120.730">
    <property type="entry name" value="Sec23/Sec24 helical domain"/>
    <property type="match status" value="1"/>
</dbReference>
<dbReference type="InterPro" id="IPR012990">
    <property type="entry name" value="Beta-sandwich_Sec23_24"/>
</dbReference>